<keyword evidence="4" id="KW-0234">DNA repair</keyword>
<comment type="catalytic activity">
    <reaction evidence="1">
        <text>Hydrolysis of alkylated DNA, releasing 3-methyladenine, 3-methylguanine, 7-methylguanine and 7-methyladenine.</text>
        <dbReference type="EC" id="3.2.2.21"/>
    </reaction>
</comment>
<dbReference type="GO" id="GO:0043916">
    <property type="term" value="F:DNA-7-methylguanine glycosylase activity"/>
    <property type="evidence" value="ECO:0007669"/>
    <property type="project" value="TreeGrafter"/>
</dbReference>
<dbReference type="InterPro" id="IPR011257">
    <property type="entry name" value="DNA_glycosylase"/>
</dbReference>
<evidence type="ECO:0000256" key="3">
    <source>
        <dbReference type="ARBA" id="ARBA00022763"/>
    </source>
</evidence>
<dbReference type="Pfam" id="PF00730">
    <property type="entry name" value="HhH-GPD"/>
    <property type="match status" value="1"/>
</dbReference>
<keyword evidence="3" id="KW-0227">DNA damage</keyword>
<dbReference type="InterPro" id="IPR003265">
    <property type="entry name" value="HhH-GPD_domain"/>
</dbReference>
<protein>
    <recommendedName>
        <fullName evidence="2">DNA-3-methyladenine glycosylase II</fullName>
        <ecNumber evidence="2">3.2.2.21</ecNumber>
    </recommendedName>
</protein>
<accession>A0A7L5DXV6</accession>
<evidence type="ECO:0000259" key="5">
    <source>
        <dbReference type="SMART" id="SM00478"/>
    </source>
</evidence>
<evidence type="ECO:0000256" key="1">
    <source>
        <dbReference type="ARBA" id="ARBA00000086"/>
    </source>
</evidence>
<dbReference type="Gene3D" id="1.10.340.30">
    <property type="entry name" value="Hypothetical protein, domain 2"/>
    <property type="match status" value="1"/>
</dbReference>
<sequence>MSLTFNEQNYHQLCDQLAQADADFAAVIQAYGYPPYWSRANTFESLVHIILEQQVSLASALSALNKLKERVQQITPSRVLMLTDEELKACYFSRQKATYTKYLAGALLGGKLNLEELEQLPDQEVRARLTALKGIGNWTTDIYLLMVLHRTDVFPIGDLAIINALKRLKQLPSTTTKEELLARAETWRPYRSIAAMLLWHYYLGHRR</sequence>
<dbReference type="AlphaFoldDB" id="A0A7L5DXV6"/>
<dbReference type="CDD" id="cd00056">
    <property type="entry name" value="ENDO3c"/>
    <property type="match status" value="1"/>
</dbReference>
<dbReference type="RefSeq" id="WP_169606851.1">
    <property type="nucleotide sequence ID" value="NZ_CP051682.1"/>
</dbReference>
<dbReference type="InterPro" id="IPR051912">
    <property type="entry name" value="Alkylbase_DNA_Glycosylase/TA"/>
</dbReference>
<dbReference type="EC" id="3.2.2.21" evidence="2"/>
<dbReference type="Gene3D" id="1.10.1670.40">
    <property type="match status" value="1"/>
</dbReference>
<evidence type="ECO:0000256" key="2">
    <source>
        <dbReference type="ARBA" id="ARBA00012000"/>
    </source>
</evidence>
<dbReference type="SUPFAM" id="SSF48150">
    <property type="entry name" value="DNA-glycosylase"/>
    <property type="match status" value="1"/>
</dbReference>
<proteinExistence type="predicted"/>
<dbReference type="GO" id="GO:0008725">
    <property type="term" value="F:DNA-3-methyladenine glycosylase activity"/>
    <property type="evidence" value="ECO:0007669"/>
    <property type="project" value="TreeGrafter"/>
</dbReference>
<dbReference type="PANTHER" id="PTHR43003:SF5">
    <property type="entry name" value="DNA-3-METHYLADENINE GLYCOSYLASE"/>
    <property type="match status" value="1"/>
</dbReference>
<dbReference type="KEGG" id="mrob:HH214_08145"/>
<dbReference type="GO" id="GO:0006285">
    <property type="term" value="P:base-excision repair, AP site formation"/>
    <property type="evidence" value="ECO:0007669"/>
    <property type="project" value="TreeGrafter"/>
</dbReference>
<evidence type="ECO:0000313" key="7">
    <source>
        <dbReference type="Proteomes" id="UP000503278"/>
    </source>
</evidence>
<organism evidence="6 7">
    <name type="scientific">Mucilaginibacter robiniae</name>
    <dbReference type="NCBI Taxonomy" id="2728022"/>
    <lineage>
        <taxon>Bacteria</taxon>
        <taxon>Pseudomonadati</taxon>
        <taxon>Bacteroidota</taxon>
        <taxon>Sphingobacteriia</taxon>
        <taxon>Sphingobacteriales</taxon>
        <taxon>Sphingobacteriaceae</taxon>
        <taxon>Mucilaginibacter</taxon>
    </lineage>
</organism>
<dbReference type="GO" id="GO:0005737">
    <property type="term" value="C:cytoplasm"/>
    <property type="evidence" value="ECO:0007669"/>
    <property type="project" value="TreeGrafter"/>
</dbReference>
<gene>
    <name evidence="6" type="ORF">HH214_08145</name>
</gene>
<dbReference type="EMBL" id="CP051682">
    <property type="protein sequence ID" value="QJD95845.1"/>
    <property type="molecule type" value="Genomic_DNA"/>
</dbReference>
<dbReference type="GO" id="GO:0032131">
    <property type="term" value="F:alkylated DNA binding"/>
    <property type="evidence" value="ECO:0007669"/>
    <property type="project" value="TreeGrafter"/>
</dbReference>
<dbReference type="SMART" id="SM00478">
    <property type="entry name" value="ENDO3c"/>
    <property type="match status" value="1"/>
</dbReference>
<dbReference type="GO" id="GO:0032993">
    <property type="term" value="C:protein-DNA complex"/>
    <property type="evidence" value="ECO:0007669"/>
    <property type="project" value="TreeGrafter"/>
</dbReference>
<reference evidence="6 7" key="1">
    <citation type="submission" date="2020-04" db="EMBL/GenBank/DDBJ databases">
        <title>Genome sequencing of novel species.</title>
        <authorList>
            <person name="Heo J."/>
            <person name="Kim S.-J."/>
            <person name="Kim J.-S."/>
            <person name="Hong S.-B."/>
            <person name="Kwon S.-W."/>
        </authorList>
    </citation>
    <scope>NUCLEOTIDE SEQUENCE [LARGE SCALE GENOMIC DNA]</scope>
    <source>
        <strain evidence="6 7">F39-2</strain>
    </source>
</reference>
<name>A0A7L5DXV6_9SPHI</name>
<evidence type="ECO:0000313" key="6">
    <source>
        <dbReference type="EMBL" id="QJD95845.1"/>
    </source>
</evidence>
<dbReference type="PANTHER" id="PTHR43003">
    <property type="entry name" value="DNA-3-METHYLADENINE GLYCOSYLASE"/>
    <property type="match status" value="1"/>
</dbReference>
<dbReference type="Proteomes" id="UP000503278">
    <property type="component" value="Chromosome"/>
</dbReference>
<dbReference type="GO" id="GO:0006307">
    <property type="term" value="P:DNA alkylation repair"/>
    <property type="evidence" value="ECO:0007669"/>
    <property type="project" value="TreeGrafter"/>
</dbReference>
<keyword evidence="7" id="KW-1185">Reference proteome</keyword>
<evidence type="ECO:0000256" key="4">
    <source>
        <dbReference type="ARBA" id="ARBA00023204"/>
    </source>
</evidence>
<feature type="domain" description="HhH-GPD" evidence="5">
    <location>
        <begin position="51"/>
        <end position="203"/>
    </location>
</feature>